<dbReference type="PANTHER" id="PTHR31635">
    <property type="entry name" value="REVERSE TRANSCRIPTASE DOMAIN-CONTAINING PROTEIN-RELATED"/>
    <property type="match status" value="1"/>
</dbReference>
<name>A0A670HVK9_PODMU</name>
<dbReference type="SUPFAM" id="SSF56219">
    <property type="entry name" value="DNase I-like"/>
    <property type="match status" value="1"/>
</dbReference>
<dbReference type="GeneTree" id="ENSGT01150000286916"/>
<dbReference type="Ensembl" id="ENSPMRT00000003816.1">
    <property type="protein sequence ID" value="ENSPMRP00000003561.1"/>
    <property type="gene ID" value="ENSPMRG00000002492.1"/>
</dbReference>
<dbReference type="Pfam" id="PF00078">
    <property type="entry name" value="RVT_1"/>
    <property type="match status" value="1"/>
</dbReference>
<dbReference type="InterPro" id="IPR036691">
    <property type="entry name" value="Endo/exonu/phosph_ase_sf"/>
</dbReference>
<feature type="coiled-coil region" evidence="1">
    <location>
        <begin position="160"/>
        <end position="200"/>
    </location>
</feature>
<dbReference type="PANTHER" id="PTHR31635:SF196">
    <property type="entry name" value="REVERSE TRANSCRIPTASE DOMAIN-CONTAINING PROTEIN-RELATED"/>
    <property type="match status" value="1"/>
</dbReference>
<dbReference type="Gene3D" id="3.60.10.10">
    <property type="entry name" value="Endonuclease/exonuclease/phosphatase"/>
    <property type="match status" value="1"/>
</dbReference>
<reference evidence="3" key="2">
    <citation type="submission" date="2025-08" db="UniProtKB">
        <authorList>
            <consortium name="Ensembl"/>
        </authorList>
    </citation>
    <scope>IDENTIFICATION</scope>
</reference>
<dbReference type="OMA" id="MANMKHE"/>
<dbReference type="CDD" id="cd01650">
    <property type="entry name" value="RT_nLTR_like"/>
    <property type="match status" value="1"/>
</dbReference>
<dbReference type="SUPFAM" id="SSF56672">
    <property type="entry name" value="DNA/RNA polymerases"/>
    <property type="match status" value="1"/>
</dbReference>
<evidence type="ECO:0000256" key="1">
    <source>
        <dbReference type="SAM" id="Coils"/>
    </source>
</evidence>
<feature type="domain" description="Reverse transcriptase" evidence="2">
    <location>
        <begin position="351"/>
        <end position="625"/>
    </location>
</feature>
<evidence type="ECO:0000313" key="4">
    <source>
        <dbReference type="Proteomes" id="UP000472272"/>
    </source>
</evidence>
<sequence>MEPELDRSQKKRGGNEGKLPKSFMEMVRIFDLVDIWRYKHPVEKEFTYFSEPKNPYSRIDSIWITKDMTIEAENAEILLKTLTDHNPVSLTLKGKEEKGKKRWRMNVFLLKNEKVIQGARKLMKEYFENNWRKGTDVKTVWDAGKAVVRGYFIQQNSIAYKNKEKKKRGLLEEIKRKEKLAYASKNKERLDQEIKLLRVEYNKIIEYEVEQQIKFWKYKNFEWANKPGKILAWQLKKQRNEKLINKIKVEERTIRDMTEIKKEFEKYYKKLYQKDEAPIEEIEEYIKKNKLIEITEEDHKLLNEPISTVEIKESIQKLKIGKSPGPDGIPAEYYKEMLNELIDPLKEVIEEAVEKGNIPDSWTQGYITLLPKQGTDLESVSNYRPISLLNCDYKIYAGLLANRLKKIIGKIVHKNQAGFVEGRQIKDNIRNIIDIIEYLQVRRDKQAALISIDAEKAFDKISWEFMKKLLKELCLGEKFQKGINAIYNQQKAKIIINGEFGEEINIFKGTRQGCPLSPMLFIIVLEVLLKKIRQDNQIRGIAVGEKRYQLRAFADDVMITTENPLQCTPRILECINEYGRLAGFKLNYGKTKILVKNMEEKDKVKLQEITGLEIKKKIRYLGINLTTNTIDLSNENYGKTWNEIKNDLQVWGKLNLSLLGKISVIKMNILPRMMFLFQSIPILGGDKCFNNWKRDLAKFIWSGKKPRIKHKIMIDKKERGGFGLPDMELYHDAVGLTWLKEWIKLDDSDVLDLEGVETRFGWHAYLIDEKVRVDKGFLGHIIRKSIYKIWEKYKRLLEPKTPWWASPAEIVAVKKLNMKENWATYKTVLKEENGELELKDYTEIKAHISDWFQYIQIKYRLAKDKKSGFEKEISKFDKYLIQEK</sequence>
<dbReference type="PROSITE" id="PS50878">
    <property type="entry name" value="RT_POL"/>
    <property type="match status" value="1"/>
</dbReference>
<reference evidence="3" key="3">
    <citation type="submission" date="2025-09" db="UniProtKB">
        <authorList>
            <consortium name="Ensembl"/>
        </authorList>
    </citation>
    <scope>IDENTIFICATION</scope>
</reference>
<evidence type="ECO:0000259" key="2">
    <source>
        <dbReference type="PROSITE" id="PS50878"/>
    </source>
</evidence>
<dbReference type="AlphaFoldDB" id="A0A670HVK9"/>
<keyword evidence="1" id="KW-0175">Coiled coil</keyword>
<dbReference type="InterPro" id="IPR000477">
    <property type="entry name" value="RT_dom"/>
</dbReference>
<accession>A0A670HVK9</accession>
<dbReference type="Proteomes" id="UP000472272">
    <property type="component" value="Chromosome 4"/>
</dbReference>
<dbReference type="InterPro" id="IPR043502">
    <property type="entry name" value="DNA/RNA_pol_sf"/>
</dbReference>
<keyword evidence="4" id="KW-1185">Reference proteome</keyword>
<proteinExistence type="predicted"/>
<reference evidence="3 4" key="1">
    <citation type="journal article" date="2019" name="Proc. Natl. Acad. Sci. U.S.A.">
        <title>Regulatory changes in pterin and carotenoid genes underlie balanced color polymorphisms in the wall lizard.</title>
        <authorList>
            <person name="Andrade P."/>
            <person name="Pinho C."/>
            <person name="Perez I de Lanuza G."/>
            <person name="Afonso S."/>
            <person name="Brejcha J."/>
            <person name="Rubin C.J."/>
            <person name="Wallerman O."/>
            <person name="Pereira P."/>
            <person name="Sabatino S.J."/>
            <person name="Bellati A."/>
            <person name="Pellitteri-Rosa D."/>
            <person name="Bosakova Z."/>
            <person name="Bunikis I."/>
            <person name="Carretero M.A."/>
            <person name="Feiner N."/>
            <person name="Marsik P."/>
            <person name="Pauperio F."/>
            <person name="Salvi D."/>
            <person name="Soler L."/>
            <person name="While G.M."/>
            <person name="Uller T."/>
            <person name="Font E."/>
            <person name="Andersson L."/>
            <person name="Carneiro M."/>
        </authorList>
    </citation>
    <scope>NUCLEOTIDE SEQUENCE</scope>
</reference>
<organism evidence="3 4">
    <name type="scientific">Podarcis muralis</name>
    <name type="common">Wall lizard</name>
    <name type="synonym">Lacerta muralis</name>
    <dbReference type="NCBI Taxonomy" id="64176"/>
    <lineage>
        <taxon>Eukaryota</taxon>
        <taxon>Metazoa</taxon>
        <taxon>Chordata</taxon>
        <taxon>Craniata</taxon>
        <taxon>Vertebrata</taxon>
        <taxon>Euteleostomi</taxon>
        <taxon>Lepidosauria</taxon>
        <taxon>Squamata</taxon>
        <taxon>Bifurcata</taxon>
        <taxon>Unidentata</taxon>
        <taxon>Episquamata</taxon>
        <taxon>Laterata</taxon>
        <taxon>Lacertibaenia</taxon>
        <taxon>Lacertidae</taxon>
        <taxon>Podarcis</taxon>
    </lineage>
</organism>
<evidence type="ECO:0000313" key="3">
    <source>
        <dbReference type="Ensembl" id="ENSPMRP00000003561.1"/>
    </source>
</evidence>
<protein>
    <recommendedName>
        <fullName evidence="2">Reverse transcriptase domain-containing protein</fullName>
    </recommendedName>
</protein>